<protein>
    <recommendedName>
        <fullName evidence="1">Ubiquitin-like domain-containing protein</fullName>
    </recommendedName>
</protein>
<dbReference type="PaxDb" id="2903-EOD09376"/>
<dbReference type="HOGENOM" id="CLU_010412_6_2_1"/>
<name>A0A0D3IDP1_EMIH1</name>
<reference evidence="3" key="1">
    <citation type="journal article" date="2013" name="Nature">
        <title>Pan genome of the phytoplankton Emiliania underpins its global distribution.</title>
        <authorList>
            <person name="Read B.A."/>
            <person name="Kegel J."/>
            <person name="Klute M.J."/>
            <person name="Kuo A."/>
            <person name="Lefebvre S.C."/>
            <person name="Maumus F."/>
            <person name="Mayer C."/>
            <person name="Miller J."/>
            <person name="Monier A."/>
            <person name="Salamov A."/>
            <person name="Young J."/>
            <person name="Aguilar M."/>
            <person name="Claverie J.M."/>
            <person name="Frickenhaus S."/>
            <person name="Gonzalez K."/>
            <person name="Herman E.K."/>
            <person name="Lin Y.C."/>
            <person name="Napier J."/>
            <person name="Ogata H."/>
            <person name="Sarno A.F."/>
            <person name="Shmutz J."/>
            <person name="Schroeder D."/>
            <person name="de Vargas C."/>
            <person name="Verret F."/>
            <person name="von Dassow P."/>
            <person name="Valentin K."/>
            <person name="Van de Peer Y."/>
            <person name="Wheeler G."/>
            <person name="Dacks J.B."/>
            <person name="Delwiche C.F."/>
            <person name="Dyhrman S.T."/>
            <person name="Glockner G."/>
            <person name="John U."/>
            <person name="Richards T."/>
            <person name="Worden A.Z."/>
            <person name="Zhang X."/>
            <person name="Grigoriev I.V."/>
            <person name="Allen A.E."/>
            <person name="Bidle K."/>
            <person name="Borodovsky M."/>
            <person name="Bowler C."/>
            <person name="Brownlee C."/>
            <person name="Cock J.M."/>
            <person name="Elias M."/>
            <person name="Gladyshev V.N."/>
            <person name="Groth M."/>
            <person name="Guda C."/>
            <person name="Hadaegh A."/>
            <person name="Iglesias-Rodriguez M.D."/>
            <person name="Jenkins J."/>
            <person name="Jones B.M."/>
            <person name="Lawson T."/>
            <person name="Leese F."/>
            <person name="Lindquist E."/>
            <person name="Lobanov A."/>
            <person name="Lomsadze A."/>
            <person name="Malik S.B."/>
            <person name="Marsh M.E."/>
            <person name="Mackinder L."/>
            <person name="Mock T."/>
            <person name="Mueller-Roeber B."/>
            <person name="Pagarete A."/>
            <person name="Parker M."/>
            <person name="Probert I."/>
            <person name="Quesneville H."/>
            <person name="Raines C."/>
            <person name="Rensing S.A."/>
            <person name="Riano-Pachon D.M."/>
            <person name="Richier S."/>
            <person name="Rokitta S."/>
            <person name="Shiraiwa Y."/>
            <person name="Soanes D.M."/>
            <person name="van der Giezen M."/>
            <person name="Wahlund T.M."/>
            <person name="Williams B."/>
            <person name="Wilson W."/>
            <person name="Wolfe G."/>
            <person name="Wurch L.L."/>
        </authorList>
    </citation>
    <scope>NUCLEOTIDE SEQUENCE</scope>
</reference>
<dbReference type="KEGG" id="ehx:EMIHUDRAFT_58904"/>
<dbReference type="eggNOG" id="KOG0001">
    <property type="taxonomic scope" value="Eukaryota"/>
</dbReference>
<dbReference type="Proteomes" id="UP000013827">
    <property type="component" value="Unassembled WGS sequence"/>
</dbReference>
<dbReference type="InterPro" id="IPR029071">
    <property type="entry name" value="Ubiquitin-like_domsf"/>
</dbReference>
<dbReference type="Pfam" id="PF00240">
    <property type="entry name" value="ubiquitin"/>
    <property type="match status" value="1"/>
</dbReference>
<accession>A0A0D3IDP1</accession>
<reference evidence="2" key="2">
    <citation type="submission" date="2024-10" db="UniProtKB">
        <authorList>
            <consortium name="EnsemblProtists"/>
        </authorList>
    </citation>
    <scope>IDENTIFICATION</scope>
</reference>
<dbReference type="Gene3D" id="3.10.20.90">
    <property type="entry name" value="Phosphatidylinositol 3-kinase Catalytic Subunit, Chain A, domain 1"/>
    <property type="match status" value="1"/>
</dbReference>
<sequence length="69" mass="7882">MQIFIKMLDGKTEVLNVESHTLIDDVKAMVQRRSGMPTISQRLIFAGRQLEDGSTIFSYGVHRHNTLHL</sequence>
<dbReference type="EnsemblProtists" id="EOD09376">
    <property type="protein sequence ID" value="EOD09376"/>
    <property type="gene ID" value="EMIHUDRAFT_58904"/>
</dbReference>
<dbReference type="RefSeq" id="XP_005761805.1">
    <property type="nucleotide sequence ID" value="XM_005761748.1"/>
</dbReference>
<dbReference type="GeneID" id="17255815"/>
<dbReference type="InterPro" id="IPR050158">
    <property type="entry name" value="Ubiquitin_ubiquitin-like"/>
</dbReference>
<evidence type="ECO:0000313" key="3">
    <source>
        <dbReference type="Proteomes" id="UP000013827"/>
    </source>
</evidence>
<dbReference type="PANTHER" id="PTHR10666">
    <property type="entry name" value="UBIQUITIN"/>
    <property type="match status" value="1"/>
</dbReference>
<dbReference type="InterPro" id="IPR019956">
    <property type="entry name" value="Ubiquitin_dom"/>
</dbReference>
<dbReference type="PRINTS" id="PR00348">
    <property type="entry name" value="UBIQUITIN"/>
</dbReference>
<dbReference type="STRING" id="2903.R1DEV0"/>
<dbReference type="InterPro" id="IPR000626">
    <property type="entry name" value="Ubiquitin-like_dom"/>
</dbReference>
<keyword evidence="3" id="KW-1185">Reference proteome</keyword>
<evidence type="ECO:0000313" key="2">
    <source>
        <dbReference type="EnsemblProtists" id="EOD09376"/>
    </source>
</evidence>
<organism evidence="2 3">
    <name type="scientific">Emiliania huxleyi (strain CCMP1516)</name>
    <dbReference type="NCBI Taxonomy" id="280463"/>
    <lineage>
        <taxon>Eukaryota</taxon>
        <taxon>Haptista</taxon>
        <taxon>Haptophyta</taxon>
        <taxon>Prymnesiophyceae</taxon>
        <taxon>Isochrysidales</taxon>
        <taxon>Noelaerhabdaceae</taxon>
        <taxon>Emiliania</taxon>
    </lineage>
</organism>
<proteinExistence type="predicted"/>
<dbReference type="SMART" id="SM00213">
    <property type="entry name" value="UBQ"/>
    <property type="match status" value="1"/>
</dbReference>
<dbReference type="PROSITE" id="PS50053">
    <property type="entry name" value="UBIQUITIN_2"/>
    <property type="match status" value="1"/>
</dbReference>
<dbReference type="SUPFAM" id="SSF54236">
    <property type="entry name" value="Ubiquitin-like"/>
    <property type="match status" value="1"/>
</dbReference>
<feature type="domain" description="Ubiquitin-like" evidence="1">
    <location>
        <begin position="1"/>
        <end position="69"/>
    </location>
</feature>
<evidence type="ECO:0000259" key="1">
    <source>
        <dbReference type="PROSITE" id="PS50053"/>
    </source>
</evidence>
<dbReference type="AlphaFoldDB" id="A0A0D3IDP1"/>